<dbReference type="Proteomes" id="UP001305414">
    <property type="component" value="Unassembled WGS sequence"/>
</dbReference>
<gene>
    <name evidence="3" type="ORF">RRF57_001138</name>
</gene>
<sequence>MTNLGPFTTNYKPTNSARCSSIYLATDSEGFWLERGDTSEGCFPSNFTPLEGFYYSPGICQEEYTYACIAEIGSRKTSATCCPSGYTCRATRKANDNAACQSVLKSDSSYIGDVISYLDEGTTVIGTTTALVGEGQTIYAIGVPVRRAATDPQWSIPSTSLDSTATQTGTTSTSRGTQNSISVTKTHDATRDPASSTSASTEALDPPTDNSTAKAHHATTGIIVGAVLGALFFLAAVAATLYYIRKRKKKSILPLEVTSTAEKLRTQTPRYELEEQMGIQEMNARPAPVELSGHWQPVELS</sequence>
<keyword evidence="2" id="KW-0812">Transmembrane</keyword>
<organism evidence="3 4">
    <name type="scientific">Xylaria bambusicola</name>
    <dbReference type="NCBI Taxonomy" id="326684"/>
    <lineage>
        <taxon>Eukaryota</taxon>
        <taxon>Fungi</taxon>
        <taxon>Dikarya</taxon>
        <taxon>Ascomycota</taxon>
        <taxon>Pezizomycotina</taxon>
        <taxon>Sordariomycetes</taxon>
        <taxon>Xylariomycetidae</taxon>
        <taxon>Xylariales</taxon>
        <taxon>Xylariaceae</taxon>
        <taxon>Xylaria</taxon>
    </lineage>
</organism>
<accession>A0AAN7UDE4</accession>
<feature type="region of interest" description="Disordered" evidence="1">
    <location>
        <begin position="153"/>
        <end position="214"/>
    </location>
</feature>
<reference evidence="3 4" key="1">
    <citation type="submission" date="2023-10" db="EMBL/GenBank/DDBJ databases">
        <title>Draft genome sequence of Xylaria bambusicola isolate GMP-LS, the root and basal stem rot pathogen of sugarcane in Indonesia.</title>
        <authorList>
            <person name="Selvaraj P."/>
            <person name="Muralishankar V."/>
            <person name="Muruganantham S."/>
            <person name="Sp S."/>
            <person name="Haryani S."/>
            <person name="Lau K.J.X."/>
            <person name="Naqvi N.I."/>
        </authorList>
    </citation>
    <scope>NUCLEOTIDE SEQUENCE [LARGE SCALE GENOMIC DNA]</scope>
    <source>
        <strain evidence="3">GMP-LS</strain>
    </source>
</reference>
<dbReference type="AlphaFoldDB" id="A0AAN7UDE4"/>
<keyword evidence="4" id="KW-1185">Reference proteome</keyword>
<keyword evidence="2" id="KW-0472">Membrane</keyword>
<name>A0AAN7UDE4_9PEZI</name>
<evidence type="ECO:0000313" key="4">
    <source>
        <dbReference type="Proteomes" id="UP001305414"/>
    </source>
</evidence>
<keyword evidence="2" id="KW-1133">Transmembrane helix</keyword>
<protein>
    <submittedName>
        <fullName evidence="3">Uncharacterized protein</fullName>
    </submittedName>
</protein>
<evidence type="ECO:0000256" key="1">
    <source>
        <dbReference type="SAM" id="MobiDB-lite"/>
    </source>
</evidence>
<evidence type="ECO:0000256" key="2">
    <source>
        <dbReference type="SAM" id="Phobius"/>
    </source>
</evidence>
<comment type="caution">
    <text evidence="3">The sequence shown here is derived from an EMBL/GenBank/DDBJ whole genome shotgun (WGS) entry which is preliminary data.</text>
</comment>
<feature type="transmembrane region" description="Helical" evidence="2">
    <location>
        <begin position="222"/>
        <end position="244"/>
    </location>
</feature>
<dbReference type="EMBL" id="JAWHQM010000002">
    <property type="protein sequence ID" value="KAK5625422.1"/>
    <property type="molecule type" value="Genomic_DNA"/>
</dbReference>
<feature type="compositionally biased region" description="Low complexity" evidence="1">
    <location>
        <begin position="159"/>
        <end position="180"/>
    </location>
</feature>
<proteinExistence type="predicted"/>
<evidence type="ECO:0000313" key="3">
    <source>
        <dbReference type="EMBL" id="KAK5625422.1"/>
    </source>
</evidence>